<dbReference type="Pfam" id="PF12333">
    <property type="entry name" value="Ipi1_N"/>
    <property type="match status" value="1"/>
</dbReference>
<dbReference type="PANTHER" id="PTHR16056:SF2">
    <property type="entry name" value="TESTIS-EXPRESSED PROTEIN 10"/>
    <property type="match status" value="1"/>
</dbReference>
<evidence type="ECO:0000256" key="2">
    <source>
        <dbReference type="ARBA" id="ARBA00006427"/>
    </source>
</evidence>
<evidence type="ECO:0000256" key="1">
    <source>
        <dbReference type="ARBA" id="ARBA00004123"/>
    </source>
</evidence>
<organism evidence="6 7">
    <name type="scientific">Hyaloperonospora brassicae</name>
    <name type="common">Brassica downy mildew</name>
    <name type="synonym">Peronospora brassicae</name>
    <dbReference type="NCBI Taxonomy" id="162125"/>
    <lineage>
        <taxon>Eukaryota</taxon>
        <taxon>Sar</taxon>
        <taxon>Stramenopiles</taxon>
        <taxon>Oomycota</taxon>
        <taxon>Peronosporomycetes</taxon>
        <taxon>Peronosporales</taxon>
        <taxon>Peronosporaceae</taxon>
        <taxon>Hyaloperonospora</taxon>
    </lineage>
</organism>
<accession>A0AAV0TL71</accession>
<gene>
    <name evidence="6" type="ORF">HBR001_LOCUS2756</name>
</gene>
<protein>
    <recommendedName>
        <fullName evidence="5">Pre-rRNA-processing protein Ipi1 N-terminal domain-containing protein</fullName>
    </recommendedName>
</protein>
<feature type="region of interest" description="Disordered" evidence="4">
    <location>
        <begin position="225"/>
        <end position="249"/>
    </location>
</feature>
<keyword evidence="7" id="KW-1185">Reference proteome</keyword>
<dbReference type="InterPro" id="IPR016024">
    <property type="entry name" value="ARM-type_fold"/>
</dbReference>
<dbReference type="EMBL" id="CANTFL010000397">
    <property type="protein sequence ID" value="CAI5721977.1"/>
    <property type="molecule type" value="Genomic_DNA"/>
</dbReference>
<evidence type="ECO:0000313" key="6">
    <source>
        <dbReference type="EMBL" id="CAI5721977.1"/>
    </source>
</evidence>
<keyword evidence="3" id="KW-0539">Nucleus</keyword>
<dbReference type="GO" id="GO:0005634">
    <property type="term" value="C:nucleus"/>
    <property type="evidence" value="ECO:0007669"/>
    <property type="project" value="UniProtKB-SubCell"/>
</dbReference>
<dbReference type="InterPro" id="IPR011989">
    <property type="entry name" value="ARM-like"/>
</dbReference>
<evidence type="ECO:0000259" key="5">
    <source>
        <dbReference type="Pfam" id="PF12333"/>
    </source>
</evidence>
<feature type="domain" description="Pre-rRNA-processing protein Ipi1 N-terminal" evidence="5">
    <location>
        <begin position="142"/>
        <end position="234"/>
    </location>
</feature>
<evidence type="ECO:0000313" key="7">
    <source>
        <dbReference type="Proteomes" id="UP001162031"/>
    </source>
</evidence>
<dbReference type="AlphaFoldDB" id="A0AAV0TL71"/>
<dbReference type="SUPFAM" id="SSF48371">
    <property type="entry name" value="ARM repeat"/>
    <property type="match status" value="1"/>
</dbReference>
<comment type="similarity">
    <text evidence="2">Belongs to the IPI1/TEX10 family.</text>
</comment>
<dbReference type="PANTHER" id="PTHR16056">
    <property type="entry name" value="REGULATOR OF MICROTUBULE DYNAMICS PROTEIN"/>
    <property type="match status" value="1"/>
</dbReference>
<dbReference type="Gene3D" id="1.25.10.10">
    <property type="entry name" value="Leucine-rich Repeat Variant"/>
    <property type="match status" value="1"/>
</dbReference>
<comment type="subcellular location">
    <subcellularLocation>
        <location evidence="1">Nucleus</location>
    </subcellularLocation>
</comment>
<name>A0AAV0TL71_HYABA</name>
<evidence type="ECO:0000256" key="3">
    <source>
        <dbReference type="ARBA" id="ARBA00023242"/>
    </source>
</evidence>
<dbReference type="InterPro" id="IPR024679">
    <property type="entry name" value="Ipi1_N"/>
</dbReference>
<reference evidence="6" key="1">
    <citation type="submission" date="2022-12" db="EMBL/GenBank/DDBJ databases">
        <authorList>
            <person name="Webb A."/>
        </authorList>
    </citation>
    <scope>NUCLEOTIDE SEQUENCE</scope>
    <source>
        <strain evidence="6">Hp1</strain>
    </source>
</reference>
<evidence type="ECO:0000256" key="4">
    <source>
        <dbReference type="SAM" id="MobiDB-lite"/>
    </source>
</evidence>
<comment type="caution">
    <text evidence="6">The sequence shown here is derived from an EMBL/GenBank/DDBJ whole genome shotgun (WGS) entry which is preliminary data.</text>
</comment>
<proteinExistence type="inferred from homology"/>
<dbReference type="Proteomes" id="UP001162031">
    <property type="component" value="Unassembled WGS sequence"/>
</dbReference>
<feature type="region of interest" description="Disordered" evidence="4">
    <location>
        <begin position="1"/>
        <end position="26"/>
    </location>
</feature>
<sequence>MVRAAPATKTKRKPADFKRPKRKVGRRVAPAANVTSVGITSRRINLLEQSLLQDKSHAAQLTHRHQALPALLQQIGHYNAHMRQRALQGLKELAAQDTASNLRANASVLLERFLPALLDEEGVVRDAAVQAWKAMLPVLARALKPFATLVVTYFCSGLTHLQVGVRQDALKAMNELVDVAPALVQQDAGPAAQSRLLENFRDLIGAAQTQGIRMKNTYDVLATASEASSSRRAKQTEGRQKMRGSKKAEGPSGALALRFVALKVLHKVLLLISTEPRSKSAKALTQSARSAAVVPTTKTLLLYPVPQLVATGMSATTASSMTNAASTTGCASWQEKTRALLPALLELWLECLDGSSDALSDVHVEHMKYIVECTTAVVGANTDLLDANVDGARKSEFFQTVLKLQERLLAPESYPMLPSASAALSVTSDGSGALSRWHGLNVSLSKLACAFLRLPAFTSVSVKDMPQDETLEERVCSYVITTLAKYKETHELRAVASMQNVLWPLLEVVGLILDSASQRSNPLGSERTTNGEQIRLLGAVTEFYVLCTPKSVSFRTCTAFVIRQLDTALRGQQRQSQKLEWPMVMQWVVCFAELLSQLDLQHMELGRRCLLALISVLKQLPAEFADGDQMDGVLTNLSSFFNLAAVVPPSVPEDEQQRMPVRTHFDALGAADQLAFAAIVYHLPCYPVHLLRALASCCKSPRIYSEAKSFLVDVLFQRREAVDLAHIVSFFVSTALAPVEANADQQQQQLQLVDHVCRTFLAMNLGSSLPKILAPTLAKAQSRKEMTSIELHTLMVLYRACVSSAMIHSAEAHQQRSDIPEEMERELLSLCVKVFEDYFASLTSAQSTPMDDNDTQQQERLLVQTCVSTLALGERNIFAKFLDEFLVVQQLCPIVTCRLRVLQALVRSPNLAGAFRRHQSHMEKLLQLVEQQHADERDLVPLVRQLRGDLELLSVGQLINDDCSK</sequence>